<evidence type="ECO:0000313" key="2">
    <source>
        <dbReference type="EMBL" id="KAK9671103.1"/>
    </source>
</evidence>
<dbReference type="PANTHER" id="PTHR38377">
    <property type="entry name" value="THREONINE-TRNA LIGASE 2"/>
    <property type="match status" value="1"/>
</dbReference>
<dbReference type="PANTHER" id="PTHR38377:SF1">
    <property type="entry name" value="THREONINE-TRNA LIGASE 2"/>
    <property type="match status" value="1"/>
</dbReference>
<proteinExistence type="predicted"/>
<protein>
    <submittedName>
        <fullName evidence="2">Uncharacterized protein</fullName>
    </submittedName>
</protein>
<keyword evidence="1" id="KW-0175">Coiled coil</keyword>
<keyword evidence="3" id="KW-1185">Reference proteome</keyword>
<name>A0AAW1H688_SAPOF</name>
<organism evidence="2 3">
    <name type="scientific">Saponaria officinalis</name>
    <name type="common">Common soapwort</name>
    <name type="synonym">Lychnis saponaria</name>
    <dbReference type="NCBI Taxonomy" id="3572"/>
    <lineage>
        <taxon>Eukaryota</taxon>
        <taxon>Viridiplantae</taxon>
        <taxon>Streptophyta</taxon>
        <taxon>Embryophyta</taxon>
        <taxon>Tracheophyta</taxon>
        <taxon>Spermatophyta</taxon>
        <taxon>Magnoliopsida</taxon>
        <taxon>eudicotyledons</taxon>
        <taxon>Gunneridae</taxon>
        <taxon>Pentapetalae</taxon>
        <taxon>Caryophyllales</taxon>
        <taxon>Caryophyllaceae</taxon>
        <taxon>Caryophylleae</taxon>
        <taxon>Saponaria</taxon>
    </lineage>
</organism>
<feature type="coiled-coil region" evidence="1">
    <location>
        <begin position="47"/>
        <end position="81"/>
    </location>
</feature>
<reference evidence="2" key="1">
    <citation type="submission" date="2024-03" db="EMBL/GenBank/DDBJ databases">
        <title>WGS assembly of Saponaria officinalis var. Norfolk2.</title>
        <authorList>
            <person name="Jenkins J."/>
            <person name="Shu S."/>
            <person name="Grimwood J."/>
            <person name="Barry K."/>
            <person name="Goodstein D."/>
            <person name="Schmutz J."/>
            <person name="Leebens-Mack J."/>
            <person name="Osbourn A."/>
        </authorList>
    </citation>
    <scope>NUCLEOTIDE SEQUENCE [LARGE SCALE GENOMIC DNA]</scope>
    <source>
        <strain evidence="2">JIC</strain>
    </source>
</reference>
<evidence type="ECO:0000256" key="1">
    <source>
        <dbReference type="SAM" id="Coils"/>
    </source>
</evidence>
<dbReference type="EMBL" id="JBDFQZ010000012">
    <property type="protein sequence ID" value="KAK9671103.1"/>
    <property type="molecule type" value="Genomic_DNA"/>
</dbReference>
<dbReference type="AlphaFoldDB" id="A0AAW1H688"/>
<evidence type="ECO:0000313" key="3">
    <source>
        <dbReference type="Proteomes" id="UP001443914"/>
    </source>
</evidence>
<sequence>MVNCATPKDEGLKDLLKPFYQRAADAEVRLSKLEAELSLKSGNSLPVNEENAKVKELESKLEEMTRELAAEREKVAKLTAENNKKDYRITHLVRTIKEADLKLEKLTLS</sequence>
<gene>
    <name evidence="2" type="ORF">RND81_12G007400</name>
</gene>
<comment type="caution">
    <text evidence="2">The sequence shown here is derived from an EMBL/GenBank/DDBJ whole genome shotgun (WGS) entry which is preliminary data.</text>
</comment>
<accession>A0AAW1H688</accession>
<dbReference type="Proteomes" id="UP001443914">
    <property type="component" value="Unassembled WGS sequence"/>
</dbReference>